<name>A0A066UI89_9PSEU</name>
<dbReference type="PANTHER" id="PTHR45436">
    <property type="entry name" value="SENSOR HISTIDINE KINASE YKOH"/>
    <property type="match status" value="1"/>
</dbReference>
<evidence type="ECO:0000256" key="5">
    <source>
        <dbReference type="ARBA" id="ARBA00022679"/>
    </source>
</evidence>
<dbReference type="SMART" id="SM00304">
    <property type="entry name" value="HAMP"/>
    <property type="match status" value="1"/>
</dbReference>
<sequence length="949" mass="99860">MRHGRPTANRAGGGFLARLGIRGKLNLLLLPPLVAVVLVSVPFVLTQANSAGAARQSAEVARHAQQLGGLMWQLQRERLLTGAFVATPSASPDQMLQQQKVVDAAVADVRAALGEDAPDELSAALTRIGSLGELRQNATRRGVALDSVARTYNAVVEAVIDALRLVPQLSSDAEGARELTALDALLRANEENSLRAMALIVTAVSLEAGRTIFDDATQRAPIFIDRFVKQGDDGDDAQRAAQVVQIEQSDAGRRVDELAAEVDKPRDAPATAQYVTDVLSAADAHAGQRRLVQERAITEIADSATERADSATQLAWAVGLGAGGLFLLVAFLAVAVSRSIAGPLRQLTTAATSVADLAGTELVRVTDTEEAEEQIPRLATIDVVSDDELGKLAAAFNRVQTTAAELVERQALTRRNTSLMFANVAKRTQNLVGRQLALIDEVERNEQDTRLLASLYRLDHLSTRLRRNADNLLVVSGTRDETRIAGPIELSTALRSALAEIEDYQRVKLGVVAEILLSSALGADLVLVFAELLENATSFSPPGSMVEVDTMLLADGACLVSIVDHGIGMTAEKLAEENQRLVERERLELAPTSVLGLFVVGRLARRHELGVELLATPTTGGVTARLTIPAALFSHRSGPRPKPEAAPAIPAQARPPVAPPARHAAAAPAAAVSTVDDRFRPPSPEPVRDRPAELPAPAIPALLGNGNGFRWFRELEPVWPDAEPDAEPAGTPEPEVAAVSSPESRGGLRRRVRGAQLPSPGTSAPVTSDPKPRHDPEATKAAMDGFASAFAKAAEASAPPAPPFAKGAEVGAPPAPAFPKAAEVSALTADPPPAPPTVVTEPVSPLPVRVPADASPVATAPFTAAAQSRDGLIRRVPGAQLAPGLRQQSAGRPLARAVVNRTKRDPAAERAAFDAFAAGLAKAEDVTADSPPQGVVAGRVMERGEESRK</sequence>
<dbReference type="SMART" id="SM00387">
    <property type="entry name" value="HATPase_c"/>
    <property type="match status" value="1"/>
</dbReference>
<organism evidence="13 14">
    <name type="scientific">Amycolatopsis rifamycinica</name>
    <dbReference type="NCBI Taxonomy" id="287986"/>
    <lineage>
        <taxon>Bacteria</taxon>
        <taxon>Bacillati</taxon>
        <taxon>Actinomycetota</taxon>
        <taxon>Actinomycetes</taxon>
        <taxon>Pseudonocardiales</taxon>
        <taxon>Pseudonocardiaceae</taxon>
        <taxon>Amycolatopsis</taxon>
    </lineage>
</organism>
<feature type="transmembrane region" description="Helical" evidence="11">
    <location>
        <begin position="314"/>
        <end position="336"/>
    </location>
</feature>
<comment type="catalytic activity">
    <reaction evidence="1">
        <text>ATP + protein L-histidine = ADP + protein N-phospho-L-histidine.</text>
        <dbReference type="EC" id="2.7.13.3"/>
    </reaction>
</comment>
<feature type="region of interest" description="Disordered" evidence="10">
    <location>
        <begin position="720"/>
        <end position="779"/>
    </location>
</feature>
<dbReference type="SUPFAM" id="SSF55874">
    <property type="entry name" value="ATPase domain of HSP90 chaperone/DNA topoisomerase II/histidine kinase"/>
    <property type="match status" value="1"/>
</dbReference>
<evidence type="ECO:0000256" key="7">
    <source>
        <dbReference type="ARBA" id="ARBA00022777"/>
    </source>
</evidence>
<dbReference type="STRING" id="287986.DV20_02520"/>
<keyword evidence="11" id="KW-0472">Membrane</keyword>
<evidence type="ECO:0000256" key="11">
    <source>
        <dbReference type="SAM" id="Phobius"/>
    </source>
</evidence>
<dbReference type="GO" id="GO:0000160">
    <property type="term" value="P:phosphorelay signal transduction system"/>
    <property type="evidence" value="ECO:0007669"/>
    <property type="project" value="UniProtKB-KW"/>
</dbReference>
<feature type="compositionally biased region" description="Low complexity" evidence="10">
    <location>
        <begin position="645"/>
        <end position="671"/>
    </location>
</feature>
<evidence type="ECO:0000256" key="4">
    <source>
        <dbReference type="ARBA" id="ARBA00022553"/>
    </source>
</evidence>
<evidence type="ECO:0000256" key="8">
    <source>
        <dbReference type="ARBA" id="ARBA00022989"/>
    </source>
</evidence>
<proteinExistence type="predicted"/>
<dbReference type="InterPro" id="IPR013587">
    <property type="entry name" value="Nitrate/nitrite_sensing"/>
</dbReference>
<evidence type="ECO:0000256" key="6">
    <source>
        <dbReference type="ARBA" id="ARBA00022692"/>
    </source>
</evidence>
<evidence type="ECO:0000256" key="10">
    <source>
        <dbReference type="SAM" id="MobiDB-lite"/>
    </source>
</evidence>
<dbReference type="eggNOG" id="COG0642">
    <property type="taxonomic scope" value="Bacteria"/>
</dbReference>
<evidence type="ECO:0000256" key="9">
    <source>
        <dbReference type="ARBA" id="ARBA00023012"/>
    </source>
</evidence>
<dbReference type="AlphaFoldDB" id="A0A066UI89"/>
<evidence type="ECO:0000256" key="3">
    <source>
        <dbReference type="ARBA" id="ARBA00012438"/>
    </source>
</evidence>
<dbReference type="Pfam" id="PF08376">
    <property type="entry name" value="NIT"/>
    <property type="match status" value="1"/>
</dbReference>
<evidence type="ECO:0000259" key="12">
    <source>
        <dbReference type="PROSITE" id="PS50885"/>
    </source>
</evidence>
<comment type="subcellular location">
    <subcellularLocation>
        <location evidence="2">Membrane</location>
    </subcellularLocation>
</comment>
<keyword evidence="6 11" id="KW-0812">Transmembrane</keyword>
<dbReference type="EC" id="2.7.13.3" evidence="3"/>
<keyword evidence="8 11" id="KW-1133">Transmembrane helix</keyword>
<dbReference type="InterPro" id="IPR003660">
    <property type="entry name" value="HAMP_dom"/>
</dbReference>
<reference evidence="13 14" key="1">
    <citation type="submission" date="2014-05" db="EMBL/GenBank/DDBJ databases">
        <title>Draft genome sequence of Amycolatopsis rifamycinica DSM 46095.</title>
        <authorList>
            <person name="Lal R."/>
            <person name="Saxena A."/>
            <person name="Kumari R."/>
            <person name="Mukherjee U."/>
            <person name="Singh P."/>
            <person name="Sangwan N."/>
            <person name="Mahato N.K."/>
        </authorList>
    </citation>
    <scope>NUCLEOTIDE SEQUENCE [LARGE SCALE GENOMIC DNA]</scope>
    <source>
        <strain evidence="13 14">DSM 46095</strain>
    </source>
</reference>
<dbReference type="PANTHER" id="PTHR45436:SF5">
    <property type="entry name" value="SENSOR HISTIDINE KINASE TRCS"/>
    <property type="match status" value="1"/>
</dbReference>
<dbReference type="EMBL" id="JMQI01000003">
    <property type="protein sequence ID" value="KDN23953.1"/>
    <property type="molecule type" value="Genomic_DNA"/>
</dbReference>
<feature type="domain" description="HAMP" evidence="12">
    <location>
        <begin position="338"/>
        <end position="408"/>
    </location>
</feature>
<dbReference type="OrthoDB" id="3502710at2"/>
<gene>
    <name evidence="13" type="ORF">DV20_02520</name>
</gene>
<keyword evidence="7 13" id="KW-0418">Kinase</keyword>
<dbReference type="InterPro" id="IPR036890">
    <property type="entry name" value="HATPase_C_sf"/>
</dbReference>
<evidence type="ECO:0000256" key="1">
    <source>
        <dbReference type="ARBA" id="ARBA00000085"/>
    </source>
</evidence>
<dbReference type="Pfam" id="PF00672">
    <property type="entry name" value="HAMP"/>
    <property type="match status" value="1"/>
</dbReference>
<dbReference type="GO" id="GO:0005886">
    <property type="term" value="C:plasma membrane"/>
    <property type="evidence" value="ECO:0007669"/>
    <property type="project" value="TreeGrafter"/>
</dbReference>
<feature type="compositionally biased region" description="Basic and acidic residues" evidence="10">
    <location>
        <begin position="675"/>
        <end position="692"/>
    </location>
</feature>
<comment type="caution">
    <text evidence="13">The sequence shown here is derived from an EMBL/GenBank/DDBJ whole genome shotgun (WGS) entry which is preliminary data.</text>
</comment>
<dbReference type="Proteomes" id="UP000027345">
    <property type="component" value="Unassembled WGS sequence"/>
</dbReference>
<dbReference type="Gene3D" id="3.30.565.10">
    <property type="entry name" value="Histidine kinase-like ATPase, C-terminal domain"/>
    <property type="match status" value="1"/>
</dbReference>
<dbReference type="RefSeq" id="WP_043776015.1">
    <property type="nucleotide sequence ID" value="NZ_JMQI01000003.1"/>
</dbReference>
<evidence type="ECO:0000313" key="14">
    <source>
        <dbReference type="Proteomes" id="UP000027345"/>
    </source>
</evidence>
<feature type="compositionally biased region" description="Low complexity" evidence="10">
    <location>
        <begin position="818"/>
        <end position="829"/>
    </location>
</feature>
<dbReference type="InterPro" id="IPR050428">
    <property type="entry name" value="TCS_sensor_his_kinase"/>
</dbReference>
<dbReference type="Pfam" id="PF02518">
    <property type="entry name" value="HATPase_c"/>
    <property type="match status" value="1"/>
</dbReference>
<keyword evidence="4" id="KW-0597">Phosphoprotein</keyword>
<keyword evidence="14" id="KW-1185">Reference proteome</keyword>
<keyword evidence="9" id="KW-0902">Two-component regulatory system</keyword>
<keyword evidence="5" id="KW-0808">Transferase</keyword>
<dbReference type="CDD" id="cd06225">
    <property type="entry name" value="HAMP"/>
    <property type="match status" value="1"/>
</dbReference>
<dbReference type="GO" id="GO:0004673">
    <property type="term" value="F:protein histidine kinase activity"/>
    <property type="evidence" value="ECO:0007669"/>
    <property type="project" value="UniProtKB-EC"/>
</dbReference>
<dbReference type="PROSITE" id="PS50885">
    <property type="entry name" value="HAMP"/>
    <property type="match status" value="1"/>
</dbReference>
<dbReference type="InterPro" id="IPR003594">
    <property type="entry name" value="HATPase_dom"/>
</dbReference>
<feature type="region of interest" description="Disordered" evidence="10">
    <location>
        <begin position="635"/>
        <end position="695"/>
    </location>
</feature>
<protein>
    <recommendedName>
        <fullName evidence="3">histidine kinase</fullName>
        <ecNumber evidence="3">2.7.13.3</ecNumber>
    </recommendedName>
</protein>
<dbReference type="Gene3D" id="6.10.340.10">
    <property type="match status" value="1"/>
</dbReference>
<feature type="compositionally biased region" description="Low complexity" evidence="10">
    <location>
        <begin position="794"/>
        <end position="809"/>
    </location>
</feature>
<accession>A0A066UI89</accession>
<evidence type="ECO:0000256" key="2">
    <source>
        <dbReference type="ARBA" id="ARBA00004370"/>
    </source>
</evidence>
<feature type="region of interest" description="Disordered" evidence="10">
    <location>
        <begin position="794"/>
        <end position="842"/>
    </location>
</feature>
<evidence type="ECO:0000313" key="13">
    <source>
        <dbReference type="EMBL" id="KDN23953.1"/>
    </source>
</evidence>